<name>A0AAV4QAB4_9ARAC</name>
<reference evidence="1 2" key="1">
    <citation type="submission" date="2021-06" db="EMBL/GenBank/DDBJ databases">
        <title>Caerostris darwini draft genome.</title>
        <authorList>
            <person name="Kono N."/>
            <person name="Arakawa K."/>
        </authorList>
    </citation>
    <scope>NUCLEOTIDE SEQUENCE [LARGE SCALE GENOMIC DNA]</scope>
</reference>
<sequence length="96" mass="11197">MSYKTQLSYFISRHETKFPAHCAPNKAIGKNDTDREKNFQFVTIAVLPRVKWSAFEKKKEQTNECISFKQKELATVQGRKAGKEREKELSRLSVIF</sequence>
<protein>
    <submittedName>
        <fullName evidence="1">Uncharacterized protein</fullName>
    </submittedName>
</protein>
<keyword evidence="2" id="KW-1185">Reference proteome</keyword>
<gene>
    <name evidence="1" type="ORF">CDAR_61071</name>
</gene>
<evidence type="ECO:0000313" key="1">
    <source>
        <dbReference type="EMBL" id="GIY06983.1"/>
    </source>
</evidence>
<dbReference type="AlphaFoldDB" id="A0AAV4QAB4"/>
<comment type="caution">
    <text evidence="1">The sequence shown here is derived from an EMBL/GenBank/DDBJ whole genome shotgun (WGS) entry which is preliminary data.</text>
</comment>
<organism evidence="1 2">
    <name type="scientific">Caerostris darwini</name>
    <dbReference type="NCBI Taxonomy" id="1538125"/>
    <lineage>
        <taxon>Eukaryota</taxon>
        <taxon>Metazoa</taxon>
        <taxon>Ecdysozoa</taxon>
        <taxon>Arthropoda</taxon>
        <taxon>Chelicerata</taxon>
        <taxon>Arachnida</taxon>
        <taxon>Araneae</taxon>
        <taxon>Araneomorphae</taxon>
        <taxon>Entelegynae</taxon>
        <taxon>Araneoidea</taxon>
        <taxon>Araneidae</taxon>
        <taxon>Caerostris</taxon>
    </lineage>
</organism>
<dbReference type="Proteomes" id="UP001054837">
    <property type="component" value="Unassembled WGS sequence"/>
</dbReference>
<accession>A0AAV4QAB4</accession>
<proteinExistence type="predicted"/>
<dbReference type="EMBL" id="BPLQ01004280">
    <property type="protein sequence ID" value="GIY06983.1"/>
    <property type="molecule type" value="Genomic_DNA"/>
</dbReference>
<evidence type="ECO:0000313" key="2">
    <source>
        <dbReference type="Proteomes" id="UP001054837"/>
    </source>
</evidence>